<dbReference type="STRING" id="1499967.U27_06389"/>
<feature type="domain" description="HepT-like" evidence="1">
    <location>
        <begin position="45"/>
        <end position="152"/>
    </location>
</feature>
<reference evidence="2" key="1">
    <citation type="journal article" date="2015" name="PeerJ">
        <title>First genomic representation of candidate bacterial phylum KSB3 points to enhanced environmental sensing as a trigger of wastewater bulking.</title>
        <authorList>
            <person name="Sekiguchi Y."/>
            <person name="Ohashi A."/>
            <person name="Parks D.H."/>
            <person name="Yamauchi T."/>
            <person name="Tyson G.W."/>
            <person name="Hugenholtz P."/>
        </authorList>
    </citation>
    <scope>NUCLEOTIDE SEQUENCE [LARGE SCALE GENOMIC DNA]</scope>
</reference>
<gene>
    <name evidence="2" type="ORF">U27_06389</name>
</gene>
<proteinExistence type="predicted"/>
<dbReference type="Pfam" id="PF20797">
    <property type="entry name" value="HepT-like_2"/>
    <property type="match status" value="1"/>
</dbReference>
<accession>A0A081C4A0</accession>
<dbReference type="HOGENOM" id="CLU_131990_0_0_0"/>
<dbReference type="Proteomes" id="UP000030661">
    <property type="component" value="Unassembled WGS sequence"/>
</dbReference>
<name>A0A081C4A0_VECG1</name>
<keyword evidence="3" id="KW-1185">Reference proteome</keyword>
<evidence type="ECO:0000313" key="2">
    <source>
        <dbReference type="EMBL" id="GAK59405.1"/>
    </source>
</evidence>
<dbReference type="InterPro" id="IPR048769">
    <property type="entry name" value="HepT-like_dom"/>
</dbReference>
<protein>
    <recommendedName>
        <fullName evidence="1">HepT-like domain-containing protein</fullName>
    </recommendedName>
</protein>
<evidence type="ECO:0000259" key="1">
    <source>
        <dbReference type="Pfam" id="PF20797"/>
    </source>
</evidence>
<sequence>MNPEYTALIGRIDQMIADIERVVNRAEYLLDKACKTGDDGYWDGIALNLHGFYAGVERIFEDIARTIDQSVPTGTTWHQDLLLQMSAKVNALRPPVITIDTRYCLDEYRGFRDLVRNVYTFHLRPARLQELTTDLRDCTRNIQRDLKVFTHFLEQMTDADEENEEK</sequence>
<evidence type="ECO:0000313" key="3">
    <source>
        <dbReference type="Proteomes" id="UP000030661"/>
    </source>
</evidence>
<organism evidence="2">
    <name type="scientific">Vecturithrix granuli</name>
    <dbReference type="NCBI Taxonomy" id="1499967"/>
    <lineage>
        <taxon>Bacteria</taxon>
        <taxon>Candidatus Moduliflexota</taxon>
        <taxon>Candidatus Vecturitrichia</taxon>
        <taxon>Candidatus Vecturitrichales</taxon>
        <taxon>Candidatus Vecturitrichaceae</taxon>
        <taxon>Candidatus Vecturithrix</taxon>
    </lineage>
</organism>
<dbReference type="eggNOG" id="COG1669">
    <property type="taxonomic scope" value="Bacteria"/>
</dbReference>
<dbReference type="AlphaFoldDB" id="A0A081C4A0"/>
<dbReference type="EMBL" id="DF820470">
    <property type="protein sequence ID" value="GAK59405.1"/>
    <property type="molecule type" value="Genomic_DNA"/>
</dbReference>